<keyword evidence="7" id="KW-0408">Iron</keyword>
<dbReference type="GO" id="GO:0009055">
    <property type="term" value="F:electron transfer activity"/>
    <property type="evidence" value="ECO:0007669"/>
    <property type="project" value="InterPro"/>
</dbReference>
<feature type="non-terminal residue" evidence="10">
    <location>
        <position position="1"/>
    </location>
</feature>
<keyword evidence="4" id="KW-0479">Metal-binding</keyword>
<keyword evidence="3" id="KW-0349">Heme</keyword>
<evidence type="ECO:0000256" key="5">
    <source>
        <dbReference type="ARBA" id="ARBA00022729"/>
    </source>
</evidence>
<dbReference type="PROSITE" id="PS51007">
    <property type="entry name" value="CYTC"/>
    <property type="match status" value="3"/>
</dbReference>
<dbReference type="GO" id="GO:0020037">
    <property type="term" value="F:heme binding"/>
    <property type="evidence" value="ECO:0007669"/>
    <property type="project" value="InterPro"/>
</dbReference>
<name>A0A381QAJ7_9ZZZZ</name>
<dbReference type="InterPro" id="IPR051459">
    <property type="entry name" value="Cytochrome_c-type_DH"/>
</dbReference>
<evidence type="ECO:0000256" key="2">
    <source>
        <dbReference type="ARBA" id="ARBA00022475"/>
    </source>
</evidence>
<keyword evidence="6" id="KW-0677">Repeat</keyword>
<accession>A0A381QAJ7</accession>
<keyword evidence="5" id="KW-0732">Signal</keyword>
<dbReference type="GO" id="GO:0005506">
    <property type="term" value="F:iron ion binding"/>
    <property type="evidence" value="ECO:0007669"/>
    <property type="project" value="InterPro"/>
</dbReference>
<dbReference type="GO" id="GO:0016614">
    <property type="term" value="F:oxidoreductase activity, acting on CH-OH group of donors"/>
    <property type="evidence" value="ECO:0007669"/>
    <property type="project" value="InterPro"/>
</dbReference>
<dbReference type="InterPro" id="IPR036909">
    <property type="entry name" value="Cyt_c-like_dom_sf"/>
</dbReference>
<dbReference type="PANTHER" id="PTHR35008">
    <property type="entry name" value="BLL4482 PROTEIN-RELATED"/>
    <property type="match status" value="1"/>
</dbReference>
<keyword evidence="2" id="KW-1003">Cell membrane</keyword>
<feature type="domain" description="Cytochrome c" evidence="9">
    <location>
        <begin position="175"/>
        <end position="291"/>
    </location>
</feature>
<sequence length="412" mass="45129">VLSSLRHLLVILAIMFLQPNVGADVVSVTAQIERGKYLALAGNCASCHTTESGGFMAGGLPFETPFGKIYSTNITPDSGTGIGNWTGRQFLDSMRRGVRPDGEHLYPVFPYTAFTKITNEDIAALFAYLQSIPAIRQETKENEVSFPFNQRWLMSVWKTMYFDERVYEADESKSAEWNRGAYLVNALAHCSACHSPRNLLGAENSDMALTGGVFFDKVPSGSVRPWSSPNLTSAPSGLGLWVHEEVTAYLRTGRNSFVETFGPMNEVIMNSTRNLNDGDINAMAIYLKSLPSKETDTESVANNKVLGMGRTLYNLHCGTCHLPTGLGDEEVAPRLAGGSLVVQTSNPASFINVILDGPESPDPPLPAKWRNPMEDFRYLLDDEEIAALASYVRNSWGNTAGKVTAKQVAKQR</sequence>
<dbReference type="PANTHER" id="PTHR35008:SF8">
    <property type="entry name" value="ALCOHOL DEHYDROGENASE CYTOCHROME C SUBUNIT"/>
    <property type="match status" value="1"/>
</dbReference>
<keyword evidence="8" id="KW-0472">Membrane</keyword>
<proteinExistence type="predicted"/>
<dbReference type="AlphaFoldDB" id="A0A381QAJ7"/>
<evidence type="ECO:0000313" key="10">
    <source>
        <dbReference type="EMBL" id="SUZ76341.1"/>
    </source>
</evidence>
<dbReference type="Gene3D" id="1.10.760.10">
    <property type="entry name" value="Cytochrome c-like domain"/>
    <property type="match status" value="3"/>
</dbReference>
<comment type="subcellular location">
    <subcellularLocation>
        <location evidence="1">Cell membrane</location>
    </subcellularLocation>
</comment>
<evidence type="ECO:0000256" key="7">
    <source>
        <dbReference type="ARBA" id="ARBA00023004"/>
    </source>
</evidence>
<evidence type="ECO:0000259" key="9">
    <source>
        <dbReference type="PROSITE" id="PS51007"/>
    </source>
</evidence>
<dbReference type="GO" id="GO:0005886">
    <property type="term" value="C:plasma membrane"/>
    <property type="evidence" value="ECO:0007669"/>
    <property type="project" value="UniProtKB-SubCell"/>
</dbReference>
<reference evidence="10" key="1">
    <citation type="submission" date="2018-05" db="EMBL/GenBank/DDBJ databases">
        <authorList>
            <person name="Lanie J.A."/>
            <person name="Ng W.-L."/>
            <person name="Kazmierczak K.M."/>
            <person name="Andrzejewski T.M."/>
            <person name="Davidsen T.M."/>
            <person name="Wayne K.J."/>
            <person name="Tettelin H."/>
            <person name="Glass J.I."/>
            <person name="Rusch D."/>
            <person name="Podicherti R."/>
            <person name="Tsui H.-C.T."/>
            <person name="Winkler M.E."/>
        </authorList>
    </citation>
    <scope>NUCLEOTIDE SEQUENCE</scope>
</reference>
<feature type="domain" description="Cytochrome c" evidence="9">
    <location>
        <begin position="304"/>
        <end position="396"/>
    </location>
</feature>
<dbReference type="Pfam" id="PF00034">
    <property type="entry name" value="Cytochrom_C"/>
    <property type="match status" value="3"/>
</dbReference>
<evidence type="ECO:0000256" key="1">
    <source>
        <dbReference type="ARBA" id="ARBA00004236"/>
    </source>
</evidence>
<dbReference type="SUPFAM" id="SSF46626">
    <property type="entry name" value="Cytochrome c"/>
    <property type="match status" value="3"/>
</dbReference>
<protein>
    <recommendedName>
        <fullName evidence="9">Cytochrome c domain-containing protein</fullName>
    </recommendedName>
</protein>
<evidence type="ECO:0000256" key="4">
    <source>
        <dbReference type="ARBA" id="ARBA00022723"/>
    </source>
</evidence>
<evidence type="ECO:0000256" key="8">
    <source>
        <dbReference type="ARBA" id="ARBA00023136"/>
    </source>
</evidence>
<dbReference type="EMBL" id="UINC01001274">
    <property type="protein sequence ID" value="SUZ76341.1"/>
    <property type="molecule type" value="Genomic_DNA"/>
</dbReference>
<dbReference type="PIRSF" id="PIRSF000018">
    <property type="entry name" value="Mb_ADH_cyt_c"/>
    <property type="match status" value="1"/>
</dbReference>
<evidence type="ECO:0000256" key="3">
    <source>
        <dbReference type="ARBA" id="ARBA00022617"/>
    </source>
</evidence>
<dbReference type="InterPro" id="IPR009056">
    <property type="entry name" value="Cyt_c-like_dom"/>
</dbReference>
<dbReference type="InterPro" id="IPR014353">
    <property type="entry name" value="Membr-bd_ADH_cyt_c"/>
</dbReference>
<feature type="domain" description="Cytochrome c" evidence="9">
    <location>
        <begin position="30"/>
        <end position="133"/>
    </location>
</feature>
<organism evidence="10">
    <name type="scientific">marine metagenome</name>
    <dbReference type="NCBI Taxonomy" id="408172"/>
    <lineage>
        <taxon>unclassified sequences</taxon>
        <taxon>metagenomes</taxon>
        <taxon>ecological metagenomes</taxon>
    </lineage>
</organism>
<gene>
    <name evidence="10" type="ORF">METZ01_LOCUS29195</name>
</gene>
<evidence type="ECO:0000256" key="6">
    <source>
        <dbReference type="ARBA" id="ARBA00022737"/>
    </source>
</evidence>